<keyword evidence="1" id="KW-0238">DNA-binding</keyword>
<evidence type="ECO:0000313" key="6">
    <source>
        <dbReference type="Proteomes" id="UP000494165"/>
    </source>
</evidence>
<accession>A0A8S1CXJ0</accession>
<reference evidence="5 6" key="1">
    <citation type="submission" date="2020-04" db="EMBL/GenBank/DDBJ databases">
        <authorList>
            <person name="Alioto T."/>
            <person name="Alioto T."/>
            <person name="Gomez Garrido J."/>
        </authorList>
    </citation>
    <scope>NUCLEOTIDE SEQUENCE [LARGE SCALE GENOMIC DNA]</scope>
</reference>
<dbReference type="InterPro" id="IPR056880">
    <property type="entry name" value="OB_MEIOB_N"/>
</dbReference>
<dbReference type="GO" id="GO:0003697">
    <property type="term" value="F:single-stranded DNA binding"/>
    <property type="evidence" value="ECO:0007669"/>
    <property type="project" value="TreeGrafter"/>
</dbReference>
<dbReference type="PANTHER" id="PTHR21166">
    <property type="entry name" value="CELL DIVISION CONTROL PROTEIN 24 OB DOMAIN-CONTAINING PROTEIN-RELATED"/>
    <property type="match status" value="1"/>
</dbReference>
<dbReference type="InterPro" id="IPR052469">
    <property type="entry name" value="MEIOB"/>
</dbReference>
<dbReference type="GO" id="GO:0000712">
    <property type="term" value="P:resolution of meiotic recombination intermediates"/>
    <property type="evidence" value="ECO:0007669"/>
    <property type="project" value="TreeGrafter"/>
</dbReference>
<organism evidence="5 6">
    <name type="scientific">Cloeon dipterum</name>
    <dbReference type="NCBI Taxonomy" id="197152"/>
    <lineage>
        <taxon>Eukaryota</taxon>
        <taxon>Metazoa</taxon>
        <taxon>Ecdysozoa</taxon>
        <taxon>Arthropoda</taxon>
        <taxon>Hexapoda</taxon>
        <taxon>Insecta</taxon>
        <taxon>Pterygota</taxon>
        <taxon>Palaeoptera</taxon>
        <taxon>Ephemeroptera</taxon>
        <taxon>Pisciforma</taxon>
        <taxon>Baetidae</taxon>
        <taxon>Cloeon</taxon>
    </lineage>
</organism>
<dbReference type="AlphaFoldDB" id="A0A8S1CXJ0"/>
<dbReference type="Pfam" id="PF24903">
    <property type="entry name" value="OB_MEIOB_N"/>
    <property type="match status" value="1"/>
</dbReference>
<comment type="caution">
    <text evidence="5">The sequence shown here is derived from an EMBL/GenBank/DDBJ whole genome shotgun (WGS) entry which is preliminary data.</text>
</comment>
<evidence type="ECO:0000259" key="4">
    <source>
        <dbReference type="Pfam" id="PF24903"/>
    </source>
</evidence>
<dbReference type="EMBL" id="CADEPI010000124">
    <property type="protein sequence ID" value="CAB3376130.1"/>
    <property type="molecule type" value="Genomic_DNA"/>
</dbReference>
<dbReference type="Gene3D" id="2.40.50.140">
    <property type="entry name" value="Nucleic acid-binding proteins"/>
    <property type="match status" value="3"/>
</dbReference>
<name>A0A8S1CXJ0_9INSE</name>
<comment type="similarity">
    <text evidence="3">Belongs to the MEIOB family.</text>
</comment>
<protein>
    <recommendedName>
        <fullName evidence="4">MEIOB-like N-terminal domain-containing protein</fullName>
    </recommendedName>
</protein>
<evidence type="ECO:0000256" key="2">
    <source>
        <dbReference type="ARBA" id="ARBA00023254"/>
    </source>
</evidence>
<dbReference type="OrthoDB" id="9937820at2759"/>
<proteinExistence type="inferred from homology"/>
<feature type="domain" description="MEIOB-like N-terminal" evidence="4">
    <location>
        <begin position="4"/>
        <end position="141"/>
    </location>
</feature>
<dbReference type="Proteomes" id="UP000494165">
    <property type="component" value="Unassembled WGS sequence"/>
</dbReference>
<evidence type="ECO:0000256" key="1">
    <source>
        <dbReference type="ARBA" id="ARBA00023125"/>
    </source>
</evidence>
<dbReference type="GO" id="GO:0008310">
    <property type="term" value="F:single-stranded DNA 3'-5' DNA exonuclease activity"/>
    <property type="evidence" value="ECO:0007669"/>
    <property type="project" value="TreeGrafter"/>
</dbReference>
<keyword evidence="2" id="KW-0469">Meiosis</keyword>
<gene>
    <name evidence="5" type="ORF">CLODIP_2_CD10897</name>
</gene>
<dbReference type="InterPro" id="IPR012340">
    <property type="entry name" value="NA-bd_OB-fold"/>
</dbReference>
<evidence type="ECO:0000256" key="3">
    <source>
        <dbReference type="ARBA" id="ARBA00038329"/>
    </source>
</evidence>
<dbReference type="PANTHER" id="PTHR21166:SF2">
    <property type="entry name" value="CELL DIVISION CONTROL PROTEIN 24 OB DOMAIN-CONTAINING PROTEIN-RELATED"/>
    <property type="match status" value="1"/>
</dbReference>
<evidence type="ECO:0000313" key="5">
    <source>
        <dbReference type="EMBL" id="CAB3376130.1"/>
    </source>
</evidence>
<keyword evidence="6" id="KW-1185">Reference proteome</keyword>
<sequence length="460" mass="51834">MAAGVAKYHISKLSSHLTNIVVVGVIIARQQPRVFGNKKCPNGQSSTDRAVFNLTLRDSPSDCINVSRWGTVSVVGQEAENFHIGDVVEIFNARVSVRNEESGRFQPFTSSAYNLVVSDDGQINPFTADPAAYKSLLHVPTRPAHDYTILSLVDTKEGNEHLPKAENFLVSVIKVEPVQVINTKDNREVRKQLLRLLDFTAKAVPMELWDPEYLRMAAEWKPRETVLYIADGLVKWDEFKQCKVISVNSSTLITENPNVPEAMALRHYAKSVPISFSELVHSMSNKLPDLNSITNQMSVQQAKEKVEDRETFTAVINAFLSKLNIDEPQTAVSLRCWHCHQIRKHDENVCMSSDCMGKEQVFSATFNVLASITDRTGTLENIRLGGRAAEQILGMEADVFLELDEKEVAQVKQKLLLEKWDMKIWVQLSQTQRPRHRHDVESNLSLNYSCVLQIEASFLA</sequence>
<dbReference type="SUPFAM" id="SSF50249">
    <property type="entry name" value="Nucleic acid-binding proteins"/>
    <property type="match status" value="2"/>
</dbReference>